<keyword evidence="8" id="KW-1185">Reference proteome</keyword>
<evidence type="ECO:0000256" key="3">
    <source>
        <dbReference type="ARBA" id="ARBA00022729"/>
    </source>
</evidence>
<dbReference type="SUPFAM" id="SSF53850">
    <property type="entry name" value="Periplasmic binding protein-like II"/>
    <property type="match status" value="1"/>
</dbReference>
<dbReference type="Pfam" id="PF00497">
    <property type="entry name" value="SBP_bac_3"/>
    <property type="match status" value="1"/>
</dbReference>
<dbReference type="InterPro" id="IPR001638">
    <property type="entry name" value="Solute-binding_3/MltF_N"/>
</dbReference>
<dbReference type="InterPro" id="IPR018313">
    <property type="entry name" value="SBP_3_CS"/>
</dbReference>
<feature type="chain" id="PRO_5046936745" evidence="5">
    <location>
        <begin position="23"/>
        <end position="250"/>
    </location>
</feature>
<keyword evidence="3 5" id="KW-0732">Signal</keyword>
<gene>
    <name evidence="7" type="ORF">JHD44_15440</name>
</gene>
<evidence type="ECO:0000256" key="2">
    <source>
        <dbReference type="ARBA" id="ARBA00010333"/>
    </source>
</evidence>
<dbReference type="PROSITE" id="PS01039">
    <property type="entry name" value="SBP_BACTERIAL_3"/>
    <property type="match status" value="1"/>
</dbReference>
<evidence type="ECO:0000256" key="4">
    <source>
        <dbReference type="RuleBase" id="RU003744"/>
    </source>
</evidence>
<evidence type="ECO:0000256" key="1">
    <source>
        <dbReference type="ARBA" id="ARBA00004196"/>
    </source>
</evidence>
<name>A0ABS0ZEP3_9GAMM</name>
<dbReference type="RefSeq" id="WP_199463660.1">
    <property type="nucleotide sequence ID" value="NZ_JAEMUH010000015.1"/>
</dbReference>
<evidence type="ECO:0000256" key="5">
    <source>
        <dbReference type="SAM" id="SignalP"/>
    </source>
</evidence>
<comment type="similarity">
    <text evidence="2 4">Belongs to the bacterial solute-binding protein 3 family.</text>
</comment>
<dbReference type="EMBL" id="JAEMUH010000015">
    <property type="protein sequence ID" value="MBJ7552082.1"/>
    <property type="molecule type" value="Genomic_DNA"/>
</dbReference>
<organism evidence="7 8">
    <name type="scientific">Marinomonas ostreistagni</name>
    <dbReference type="NCBI Taxonomy" id="359209"/>
    <lineage>
        <taxon>Bacteria</taxon>
        <taxon>Pseudomonadati</taxon>
        <taxon>Pseudomonadota</taxon>
        <taxon>Gammaproteobacteria</taxon>
        <taxon>Oceanospirillales</taxon>
        <taxon>Oceanospirillaceae</taxon>
        <taxon>Marinomonas</taxon>
    </lineage>
</organism>
<evidence type="ECO:0000313" key="7">
    <source>
        <dbReference type="EMBL" id="MBJ7552082.1"/>
    </source>
</evidence>
<dbReference type="Proteomes" id="UP000598488">
    <property type="component" value="Unassembled WGS sequence"/>
</dbReference>
<evidence type="ECO:0000259" key="6">
    <source>
        <dbReference type="SMART" id="SM00062"/>
    </source>
</evidence>
<sequence length="250" mass="27165">MKKTILSALLMGSISITPSLHADTIKIATEGAYPPFNYVDSNNNLHGFDVEITNALCAKMNAECTIVAQDWDGIIPGLIAKKYDAVVASMINTPERRLKVSFTNHYYNTPLSLAVKKGSNTTMDNFDASGLVIGAQSASTQAFYAEDVLAAKGATVKLYPTQDEANADLANGRLDAVIADMIPLMEWVNNHGDGCCEYVGDFEGTNAEAAIAVRKEDDQLRERFNQAIDAIVADGTYLEISNRYFGTNIY</sequence>
<dbReference type="SMART" id="SM00062">
    <property type="entry name" value="PBPb"/>
    <property type="match status" value="1"/>
</dbReference>
<reference evidence="7 8" key="1">
    <citation type="submission" date="2020-12" db="EMBL/GenBank/DDBJ databases">
        <title>Comparative genome analysis of fungal antagonists Marinomonas ostreistagni 398 and M. spartinae 468.</title>
        <authorList>
            <person name="Fields J.L."/>
            <person name="Mavrodi O.V."/>
            <person name="Biber P.D."/>
            <person name="Indest K.J."/>
            <person name="Mavrodi D.V."/>
        </authorList>
    </citation>
    <scope>NUCLEOTIDE SEQUENCE [LARGE SCALE GENOMIC DNA]</scope>
    <source>
        <strain evidence="7 8">USM7</strain>
    </source>
</reference>
<evidence type="ECO:0000313" key="8">
    <source>
        <dbReference type="Proteomes" id="UP000598488"/>
    </source>
</evidence>
<dbReference type="Gene3D" id="3.40.190.10">
    <property type="entry name" value="Periplasmic binding protein-like II"/>
    <property type="match status" value="2"/>
</dbReference>
<feature type="domain" description="Solute-binding protein family 3/N-terminal" evidence="6">
    <location>
        <begin position="24"/>
        <end position="248"/>
    </location>
</feature>
<dbReference type="PANTHER" id="PTHR35936:SF17">
    <property type="entry name" value="ARGININE-BINDING EXTRACELLULAR PROTEIN ARTP"/>
    <property type="match status" value="1"/>
</dbReference>
<comment type="caution">
    <text evidence="7">The sequence shown here is derived from an EMBL/GenBank/DDBJ whole genome shotgun (WGS) entry which is preliminary data.</text>
</comment>
<feature type="signal peptide" evidence="5">
    <location>
        <begin position="1"/>
        <end position="22"/>
    </location>
</feature>
<protein>
    <submittedName>
        <fullName evidence="7">Transporter substrate-binding domain-containing protein</fullName>
    </submittedName>
</protein>
<comment type="subcellular location">
    <subcellularLocation>
        <location evidence="1">Cell envelope</location>
    </subcellularLocation>
</comment>
<dbReference type="PANTHER" id="PTHR35936">
    <property type="entry name" value="MEMBRANE-BOUND LYTIC MUREIN TRANSGLYCOSYLASE F"/>
    <property type="match status" value="1"/>
</dbReference>
<proteinExistence type="inferred from homology"/>
<accession>A0ABS0ZEP3</accession>